<dbReference type="AlphaFoldDB" id="A0AAN7UK77"/>
<evidence type="ECO:0008006" key="4">
    <source>
        <dbReference type="Google" id="ProtNLM"/>
    </source>
</evidence>
<dbReference type="InterPro" id="IPR011047">
    <property type="entry name" value="Quinoprotein_ADH-like_sf"/>
</dbReference>
<keyword evidence="3" id="KW-1185">Reference proteome</keyword>
<evidence type="ECO:0000256" key="1">
    <source>
        <dbReference type="SAM" id="Phobius"/>
    </source>
</evidence>
<evidence type="ECO:0000313" key="3">
    <source>
        <dbReference type="Proteomes" id="UP001305414"/>
    </source>
</evidence>
<keyword evidence="1" id="KW-1133">Transmembrane helix</keyword>
<gene>
    <name evidence="2" type="ORF">RRF57_002381</name>
</gene>
<feature type="transmembrane region" description="Helical" evidence="1">
    <location>
        <begin position="485"/>
        <end position="504"/>
    </location>
</feature>
<dbReference type="SUPFAM" id="SSF50998">
    <property type="entry name" value="Quinoprotein alcohol dehydrogenase-like"/>
    <property type="match status" value="1"/>
</dbReference>
<keyword evidence="1" id="KW-0472">Membrane</keyword>
<dbReference type="InterPro" id="IPR039535">
    <property type="entry name" value="ASST-like"/>
</dbReference>
<evidence type="ECO:0000313" key="2">
    <source>
        <dbReference type="EMBL" id="KAK5626666.1"/>
    </source>
</evidence>
<keyword evidence="1" id="KW-0812">Transmembrane</keyword>
<dbReference type="PANTHER" id="PTHR35340">
    <property type="entry name" value="PQQ ENZYME REPEAT PROTEIN-RELATED"/>
    <property type="match status" value="1"/>
</dbReference>
<comment type="caution">
    <text evidence="2">The sequence shown here is derived from an EMBL/GenBank/DDBJ whole genome shotgun (WGS) entry which is preliminary data.</text>
</comment>
<dbReference type="PANTHER" id="PTHR35340:SF5">
    <property type="entry name" value="ASST-DOMAIN-CONTAINING PROTEIN"/>
    <property type="match status" value="1"/>
</dbReference>
<dbReference type="EMBL" id="JAWHQM010000004">
    <property type="protein sequence ID" value="KAK5626666.1"/>
    <property type="molecule type" value="Genomic_DNA"/>
</dbReference>
<dbReference type="InterPro" id="IPR053143">
    <property type="entry name" value="Arylsulfate_ST"/>
</dbReference>
<reference evidence="2 3" key="1">
    <citation type="submission" date="2023-10" db="EMBL/GenBank/DDBJ databases">
        <title>Draft genome sequence of Xylaria bambusicola isolate GMP-LS, the root and basal stem rot pathogen of sugarcane in Indonesia.</title>
        <authorList>
            <person name="Selvaraj P."/>
            <person name="Muralishankar V."/>
            <person name="Muruganantham S."/>
            <person name="Sp S."/>
            <person name="Haryani S."/>
            <person name="Lau K.J.X."/>
            <person name="Naqvi N.I."/>
        </authorList>
    </citation>
    <scope>NUCLEOTIDE SEQUENCE [LARGE SCALE GENOMIC DNA]</scope>
    <source>
        <strain evidence="2">GMP-LS</strain>
    </source>
</reference>
<accession>A0AAN7UK77</accession>
<dbReference type="Proteomes" id="UP001305414">
    <property type="component" value="Unassembled WGS sequence"/>
</dbReference>
<sequence length="565" mass="63224">MDSADLSAPLPSFAQWDEQKCSDGYYLFALKGKLVSDSAATIFDSRGELVWSDDSYGVVFNLEIQKYKGKNYITFWSSPEGSTHGYGRGTYYMLDSSYQLYRKFEPVGDGLRGDLHEFHITKRGTALITIYNPLPANLTSIGGPEQGWVLDCMFQEIDIATGDLLFEWSAIEHVPLTHGLRFFAGEDDGNTPQTAWDYFHINSVDVDDDGNYVISGRHTSTILCISPKGDILWNLGGLANDFEDLSDGRATDFMYQHHARLHANHTLSLFDNAAAERSGQPSTQDHSRGLLLQLDTKAMTVTLVQEYFDRANPHTAVSQGSMQMLEDRVVLGYGWLPFITEFALDGSVLCAVELAPWITARWGLINTYRAFKAPEWTGEPKAPPAVYFEPADGQLYVSWNGATEVHRWVLQGADWADLVDAKVGEGFDDLDVADKEAFETVFAVMDDMPRYLRVAAVDKQGKVLRHSQIVDWKAGYSISRVLRNIVSWCAVLLVSVGAVLFLIGKRRRKAVLASSSRGASACWEHVLGIYSARSTGWISENYPRGRSWRDWVGAKAHELQTMYHD</sequence>
<proteinExistence type="predicted"/>
<dbReference type="Pfam" id="PF14269">
    <property type="entry name" value="Arylsulfotran_2"/>
    <property type="match status" value="1"/>
</dbReference>
<organism evidence="2 3">
    <name type="scientific">Xylaria bambusicola</name>
    <dbReference type="NCBI Taxonomy" id="326684"/>
    <lineage>
        <taxon>Eukaryota</taxon>
        <taxon>Fungi</taxon>
        <taxon>Dikarya</taxon>
        <taxon>Ascomycota</taxon>
        <taxon>Pezizomycotina</taxon>
        <taxon>Sordariomycetes</taxon>
        <taxon>Xylariomycetidae</taxon>
        <taxon>Xylariales</taxon>
        <taxon>Xylariaceae</taxon>
        <taxon>Xylaria</taxon>
    </lineage>
</organism>
<name>A0AAN7UK77_9PEZI</name>
<protein>
    <recommendedName>
        <fullName evidence="4">ASST-domain-containing protein</fullName>
    </recommendedName>
</protein>